<feature type="coiled-coil region" evidence="1">
    <location>
        <begin position="105"/>
        <end position="210"/>
    </location>
</feature>
<gene>
    <name evidence="3" type="ORF">GPM918_LOCUS7551</name>
    <name evidence="2" type="ORF">OVA965_LOCUS8377</name>
    <name evidence="5" type="ORF">SRO942_LOCUS7551</name>
    <name evidence="4" type="ORF">TMI583_LOCUS8373</name>
</gene>
<organism evidence="3 6">
    <name type="scientific">Didymodactylos carnosus</name>
    <dbReference type="NCBI Taxonomy" id="1234261"/>
    <lineage>
        <taxon>Eukaryota</taxon>
        <taxon>Metazoa</taxon>
        <taxon>Spiralia</taxon>
        <taxon>Gnathifera</taxon>
        <taxon>Rotifera</taxon>
        <taxon>Eurotatoria</taxon>
        <taxon>Bdelloidea</taxon>
        <taxon>Philodinida</taxon>
        <taxon>Philodinidae</taxon>
        <taxon>Didymodactylos</taxon>
    </lineage>
</organism>
<evidence type="ECO:0000313" key="3">
    <source>
        <dbReference type="EMBL" id="CAF0879851.1"/>
    </source>
</evidence>
<keyword evidence="6" id="KW-1185">Reference proteome</keyword>
<dbReference type="OrthoDB" id="2142729at2759"/>
<evidence type="ECO:0000313" key="2">
    <source>
        <dbReference type="EMBL" id="CAF0876012.1"/>
    </source>
</evidence>
<dbReference type="SUPFAM" id="SSF58100">
    <property type="entry name" value="Bacterial hemolysins"/>
    <property type="match status" value="1"/>
</dbReference>
<dbReference type="EMBL" id="CAJNOQ010001242">
    <property type="protein sequence ID" value="CAF0879851.1"/>
    <property type="molecule type" value="Genomic_DNA"/>
</dbReference>
<dbReference type="Proteomes" id="UP000681722">
    <property type="component" value="Unassembled WGS sequence"/>
</dbReference>
<dbReference type="Gene3D" id="1.10.287.1490">
    <property type="match status" value="1"/>
</dbReference>
<sequence>MTNMSSQFDILDQASPSNVFFNKMHLFAKIEQNGLTDERMVLVFNAFDQILPQLGIFSTVATKLRNELFDFVYSNQFTVDKTTLTKTRRKQRIACLERLSYKVLCQRLTEKNQQENDAYENKLSDLENNLAEKNRDLNQAQEQMTNLETTSKRLNNEIMNLKSNLTNMEQEIQKYRDDCDRMRFNCDNEIVKMREEHTRLMKTNADAERLINDLMKYKKGYDDMQTVSPEYSFCHLLL</sequence>
<dbReference type="Proteomes" id="UP000663829">
    <property type="component" value="Unassembled WGS sequence"/>
</dbReference>
<dbReference type="Proteomes" id="UP000677228">
    <property type="component" value="Unassembled WGS sequence"/>
</dbReference>
<comment type="caution">
    <text evidence="3">The sequence shown here is derived from an EMBL/GenBank/DDBJ whole genome shotgun (WGS) entry which is preliminary data.</text>
</comment>
<name>A0A813Y4B1_9BILA</name>
<evidence type="ECO:0000256" key="1">
    <source>
        <dbReference type="SAM" id="Coils"/>
    </source>
</evidence>
<dbReference type="Proteomes" id="UP000682733">
    <property type="component" value="Unassembled WGS sequence"/>
</dbReference>
<evidence type="ECO:0000313" key="4">
    <source>
        <dbReference type="EMBL" id="CAF3660446.1"/>
    </source>
</evidence>
<keyword evidence="1" id="KW-0175">Coiled coil</keyword>
<proteinExistence type="predicted"/>
<protein>
    <submittedName>
        <fullName evidence="3">Uncharacterized protein</fullName>
    </submittedName>
</protein>
<reference evidence="3" key="1">
    <citation type="submission" date="2021-02" db="EMBL/GenBank/DDBJ databases">
        <authorList>
            <person name="Nowell W R."/>
        </authorList>
    </citation>
    <scope>NUCLEOTIDE SEQUENCE</scope>
</reference>
<dbReference type="EMBL" id="CAJOBA010002811">
    <property type="protein sequence ID" value="CAF3660446.1"/>
    <property type="molecule type" value="Genomic_DNA"/>
</dbReference>
<dbReference type="EMBL" id="CAJNOK010002810">
    <property type="protein sequence ID" value="CAF0876012.1"/>
    <property type="molecule type" value="Genomic_DNA"/>
</dbReference>
<accession>A0A813Y4B1</accession>
<evidence type="ECO:0000313" key="6">
    <source>
        <dbReference type="Proteomes" id="UP000663829"/>
    </source>
</evidence>
<dbReference type="EMBL" id="CAJOBC010001242">
    <property type="protein sequence ID" value="CAF3666216.1"/>
    <property type="molecule type" value="Genomic_DNA"/>
</dbReference>
<dbReference type="AlphaFoldDB" id="A0A813Y4B1"/>
<evidence type="ECO:0000313" key="5">
    <source>
        <dbReference type="EMBL" id="CAF3666216.1"/>
    </source>
</evidence>